<evidence type="ECO:0000313" key="1">
    <source>
        <dbReference type="EMBL" id="ADU96357.1"/>
    </source>
</evidence>
<dbReference type="KEGG" id="tam:Theam_0384"/>
<dbReference type="InterPro" id="IPR018247">
    <property type="entry name" value="EF_Hand_1_Ca_BS"/>
</dbReference>
<dbReference type="CDD" id="cd08168">
    <property type="entry name" value="Cytochrom_C3"/>
    <property type="match status" value="1"/>
</dbReference>
<keyword evidence="2" id="KW-1185">Reference proteome</keyword>
<dbReference type="SUPFAM" id="SSF48695">
    <property type="entry name" value="Multiheme cytochromes"/>
    <property type="match status" value="1"/>
</dbReference>
<dbReference type="PROSITE" id="PS00018">
    <property type="entry name" value="EF_HAND_1"/>
    <property type="match status" value="1"/>
</dbReference>
<proteinExistence type="predicted"/>
<dbReference type="STRING" id="648996.Theam_0384"/>
<dbReference type="HOGENOM" id="CLU_399410_0_0_0"/>
<accession>E8T4U5</accession>
<dbReference type="Proteomes" id="UP000006362">
    <property type="component" value="Chromosome"/>
</dbReference>
<dbReference type="OrthoDB" id="9238at2"/>
<evidence type="ECO:0008006" key="3">
    <source>
        <dbReference type="Google" id="ProtNLM"/>
    </source>
</evidence>
<dbReference type="eggNOG" id="ENOG50307V4">
    <property type="taxonomic scope" value="Bacteria"/>
</dbReference>
<dbReference type="InterPro" id="IPR036280">
    <property type="entry name" value="Multihaem_cyt_sf"/>
</dbReference>
<gene>
    <name evidence="1" type="ordered locus">Theam_0384</name>
</gene>
<evidence type="ECO:0000313" key="2">
    <source>
        <dbReference type="Proteomes" id="UP000006362"/>
    </source>
</evidence>
<name>E8T4U5_THEA1</name>
<sequence>MERDREGNFLHEKSLSEIEAALSNGEVLGDYTVWSPKEKRFVPFVWTISAGNETVNNTLAPNCFMCHSSVIGSQNPYAPSSTFNMPLLSYRLATFKLRYFSGAGTLSSGIATLNPDNTFNYNLAFDADNATAGLQVDGSFIVHSNDMHCSQCHGGGWDDFDGDGRITKLDFLLQVKDLRYLQPDGLKEAKVWFFNETITDGNYVSSKVDGSLIPVPRNVDVHRWARYVGDGNVKGCVDCHAPVKHDYIGTGYFPDVPSLIPSHDFAKGNAGPAFTVRWHQLAGSASCESCHENPVGLHSRAFGPAAAEHLEKVACTTCHIPKKYFFEAKLMDWTLPMFVVSGDSNGYTFLGLTKNVYVGGDSVNGTPVDVALFPIRDFSTGEVVWKLSAANAMGVLFFADNSEGTFRPVIPRYLAKVFGLSYDLPTRYIIEEVDSSGKPVRVGSFGHLVLKVKSGVISQDSDLAAGGWRLINALPNFIDVDQDGAFTPGVDVQITDDTGLDGSPDGVPEVNTQREVSAALSTVKKVVSGAVGRDVEVKLIATAIPFGVSHNVRPAPEALRCDDCHGGRESELQGAVFTRKVNLYFPFDPAVENSTAFVPKVQRTLTEYAFADWTRREIESMGFPAAILDYSTVKVEVDGEVIATRAQTEEAASALGVSAGDLIAAVAVAPSDNPFKVLFEIKEPLSDYGVKVVNGTVTSKVVSGNRLEVQVAPASGRSVVVGLVKEVAGSGSSAGVSSGGGGCSFSPSGPAGLLSYLPAAVALALLRRRRRLSG</sequence>
<dbReference type="EMBL" id="CP002444">
    <property type="protein sequence ID" value="ADU96357.1"/>
    <property type="molecule type" value="Genomic_DNA"/>
</dbReference>
<protein>
    <recommendedName>
        <fullName evidence="3">Cytochrome c-552/4 domain-containing protein</fullName>
    </recommendedName>
</protein>
<reference evidence="1" key="1">
    <citation type="submission" date="2011-01" db="EMBL/GenBank/DDBJ databases">
        <title>Complete sequence of chromosome of Thermovibrio ammonificans HB-1.</title>
        <authorList>
            <consortium name="US DOE Joint Genome Institute"/>
            <person name="Lucas S."/>
            <person name="Copeland A."/>
            <person name="Lapidus A."/>
            <person name="Cheng J.-F."/>
            <person name="Goodwin L."/>
            <person name="Pitluck S."/>
            <person name="Davenport K."/>
            <person name="Detter J.C."/>
            <person name="Han C."/>
            <person name="Tapia R."/>
            <person name="Land M."/>
            <person name="Hauser L."/>
            <person name="Kyrpides N."/>
            <person name="Ivanova N."/>
            <person name="Ovchinnikova G."/>
            <person name="Vetriani C."/>
            <person name="Woyke T."/>
        </authorList>
    </citation>
    <scope>NUCLEOTIDE SEQUENCE [LARGE SCALE GENOMIC DNA]</scope>
    <source>
        <strain evidence="1">HB-1</strain>
    </source>
</reference>
<dbReference type="RefSeq" id="WP_013537143.1">
    <property type="nucleotide sequence ID" value="NC_014926.1"/>
</dbReference>
<organism evidence="1 2">
    <name type="scientific">Thermovibrio ammonificans (strain DSM 15698 / JCM 12110 / HB-1)</name>
    <dbReference type="NCBI Taxonomy" id="648996"/>
    <lineage>
        <taxon>Bacteria</taxon>
        <taxon>Pseudomonadati</taxon>
        <taxon>Aquificota</taxon>
        <taxon>Aquificia</taxon>
        <taxon>Desulfurobacteriales</taxon>
        <taxon>Desulfurobacteriaceae</taxon>
        <taxon>Thermovibrio</taxon>
    </lineage>
</organism>
<dbReference type="AlphaFoldDB" id="E8T4U5"/>